<keyword evidence="20" id="KW-0732">Signal</keyword>
<evidence type="ECO:0000256" key="12">
    <source>
        <dbReference type="ARBA" id="ARBA00048437"/>
    </source>
</evidence>
<dbReference type="AlphaFoldDB" id="A0A8S0ZXR6"/>
<evidence type="ECO:0000256" key="1">
    <source>
        <dbReference type="ARBA" id="ARBA00004448"/>
    </source>
</evidence>
<keyword evidence="7" id="KW-0999">Mitochondrion inner membrane</keyword>
<keyword evidence="3 18" id="KW-0813">Transport</keyword>
<dbReference type="Proteomes" id="UP000494106">
    <property type="component" value="Unassembled WGS sequence"/>
</dbReference>
<evidence type="ECO:0000256" key="19">
    <source>
        <dbReference type="SAM" id="Phobius"/>
    </source>
</evidence>
<dbReference type="FunFam" id="1.50.40.10:FF:000026">
    <property type="entry name" value="Putative mitochondrial glutamate carrier 2"/>
    <property type="match status" value="1"/>
</dbReference>
<gene>
    <name evidence="21" type="ORF">APLA_LOCUS5246</name>
    <name evidence="22" type="ORF">APLA_LOCUS8236</name>
</gene>
<accession>A0A8S0ZXR6</accession>
<dbReference type="GO" id="GO:0043490">
    <property type="term" value="P:malate-aspartate shuttle"/>
    <property type="evidence" value="ECO:0007669"/>
    <property type="project" value="TreeGrafter"/>
</dbReference>
<evidence type="ECO:0000256" key="7">
    <source>
        <dbReference type="ARBA" id="ARBA00022792"/>
    </source>
</evidence>
<evidence type="ECO:0000313" key="24">
    <source>
        <dbReference type="Proteomes" id="UP000494256"/>
    </source>
</evidence>
<organism evidence="22 24">
    <name type="scientific">Arctia plantaginis</name>
    <name type="common">Wood tiger moth</name>
    <name type="synonym">Phalaena plantaginis</name>
    <dbReference type="NCBI Taxonomy" id="874455"/>
    <lineage>
        <taxon>Eukaryota</taxon>
        <taxon>Metazoa</taxon>
        <taxon>Ecdysozoa</taxon>
        <taxon>Arthropoda</taxon>
        <taxon>Hexapoda</taxon>
        <taxon>Insecta</taxon>
        <taxon>Pterygota</taxon>
        <taxon>Neoptera</taxon>
        <taxon>Endopterygota</taxon>
        <taxon>Lepidoptera</taxon>
        <taxon>Glossata</taxon>
        <taxon>Ditrysia</taxon>
        <taxon>Noctuoidea</taxon>
        <taxon>Erebidae</taxon>
        <taxon>Arctiinae</taxon>
        <taxon>Arctia</taxon>
    </lineage>
</organism>
<evidence type="ECO:0000256" key="18">
    <source>
        <dbReference type="RuleBase" id="RU000488"/>
    </source>
</evidence>
<dbReference type="EMBL" id="CADEBD010000306">
    <property type="protein sequence ID" value="CAB3238444.1"/>
    <property type="molecule type" value="Genomic_DNA"/>
</dbReference>
<evidence type="ECO:0000256" key="10">
    <source>
        <dbReference type="ARBA" id="ARBA00023128"/>
    </source>
</evidence>
<keyword evidence="6" id="KW-0677">Repeat</keyword>
<reference evidence="23 24" key="1">
    <citation type="submission" date="2020-04" db="EMBL/GenBank/DDBJ databases">
        <authorList>
            <person name="Wallbank WR R."/>
            <person name="Pardo Diaz C."/>
            <person name="Kozak K."/>
            <person name="Martin S."/>
            <person name="Jiggins C."/>
            <person name="Moest M."/>
            <person name="Warren A I."/>
            <person name="Byers J.R.P. K."/>
            <person name="Montejo-Kovacevich G."/>
            <person name="Yen C E."/>
        </authorList>
    </citation>
    <scope>NUCLEOTIDE SEQUENCE [LARGE SCALE GENOMIC DNA]</scope>
</reference>
<dbReference type="GO" id="GO:0015293">
    <property type="term" value="F:symporter activity"/>
    <property type="evidence" value="ECO:0007669"/>
    <property type="project" value="UniProtKB-KW"/>
</dbReference>
<name>A0A8S0ZXR6_ARCPL</name>
<dbReference type="GO" id="GO:0005313">
    <property type="term" value="F:L-glutamate transmembrane transporter activity"/>
    <property type="evidence" value="ECO:0007669"/>
    <property type="project" value="TreeGrafter"/>
</dbReference>
<keyword evidence="4" id="KW-0597">Phosphoprotein</keyword>
<proteinExistence type="inferred from homology"/>
<protein>
    <recommendedName>
        <fullName evidence="14">Mitochondrial glutamate carrier 2</fullName>
    </recommendedName>
    <alternativeName>
        <fullName evidence="16">Glutamate/H(+) symporter 2</fullName>
    </alternativeName>
    <alternativeName>
        <fullName evidence="15">Solute carrier family 25 member 18</fullName>
    </alternativeName>
</protein>
<evidence type="ECO:0000256" key="4">
    <source>
        <dbReference type="ARBA" id="ARBA00022553"/>
    </source>
</evidence>
<dbReference type="InterPro" id="IPR002067">
    <property type="entry name" value="MCP"/>
</dbReference>
<evidence type="ECO:0000256" key="20">
    <source>
        <dbReference type="SAM" id="SignalP"/>
    </source>
</evidence>
<evidence type="ECO:0000256" key="11">
    <source>
        <dbReference type="ARBA" id="ARBA00023136"/>
    </source>
</evidence>
<dbReference type="PANTHER" id="PTHR45678">
    <property type="entry name" value="MITOCHONDRIAL 2-OXODICARBOXYLATE CARRIER 1-RELATED"/>
    <property type="match status" value="1"/>
</dbReference>
<evidence type="ECO:0000313" key="22">
    <source>
        <dbReference type="EMBL" id="CAB3238444.1"/>
    </source>
</evidence>
<evidence type="ECO:0000256" key="5">
    <source>
        <dbReference type="ARBA" id="ARBA00022692"/>
    </source>
</evidence>
<evidence type="ECO:0000313" key="23">
    <source>
        <dbReference type="Proteomes" id="UP000494106"/>
    </source>
</evidence>
<evidence type="ECO:0000256" key="13">
    <source>
        <dbReference type="ARBA" id="ARBA00057953"/>
    </source>
</evidence>
<keyword evidence="11 17" id="KW-0472">Membrane</keyword>
<evidence type="ECO:0000256" key="16">
    <source>
        <dbReference type="ARBA" id="ARBA00081096"/>
    </source>
</evidence>
<feature type="repeat" description="Solcar" evidence="17">
    <location>
        <begin position="48"/>
        <end position="138"/>
    </location>
</feature>
<dbReference type="Proteomes" id="UP000494256">
    <property type="component" value="Unassembled WGS sequence"/>
</dbReference>
<dbReference type="PROSITE" id="PS50920">
    <property type="entry name" value="SOLCAR"/>
    <property type="match status" value="3"/>
</dbReference>
<comment type="subcellular location">
    <subcellularLocation>
        <location evidence="1">Mitochondrion inner membrane</location>
        <topology evidence="1">Multi-pass membrane protein</topology>
    </subcellularLocation>
</comment>
<dbReference type="Gene3D" id="1.50.40.10">
    <property type="entry name" value="Mitochondrial carrier domain"/>
    <property type="match status" value="1"/>
</dbReference>
<keyword evidence="23" id="KW-1185">Reference proteome</keyword>
<dbReference type="Pfam" id="PF00153">
    <property type="entry name" value="Mito_carr"/>
    <property type="match status" value="3"/>
</dbReference>
<comment type="catalytic activity">
    <reaction evidence="12">
        <text>L-glutamate(in) + H(+)(in) = L-glutamate(out) + H(+)(out)</text>
        <dbReference type="Rhea" id="RHEA:70955"/>
        <dbReference type="ChEBI" id="CHEBI:15378"/>
        <dbReference type="ChEBI" id="CHEBI:29985"/>
    </reaction>
</comment>
<evidence type="ECO:0000256" key="9">
    <source>
        <dbReference type="ARBA" id="ARBA00022989"/>
    </source>
</evidence>
<dbReference type="GO" id="GO:0005743">
    <property type="term" value="C:mitochondrial inner membrane"/>
    <property type="evidence" value="ECO:0007669"/>
    <property type="project" value="UniProtKB-SubCell"/>
</dbReference>
<evidence type="ECO:0000256" key="14">
    <source>
        <dbReference type="ARBA" id="ARBA00069241"/>
    </source>
</evidence>
<dbReference type="InterPro" id="IPR051028">
    <property type="entry name" value="Mito_Solute_Carrier"/>
</dbReference>
<evidence type="ECO:0000256" key="2">
    <source>
        <dbReference type="ARBA" id="ARBA00006375"/>
    </source>
</evidence>
<feature type="transmembrane region" description="Helical" evidence="19">
    <location>
        <begin position="256"/>
        <end position="273"/>
    </location>
</feature>
<sequence length="347" mass="38231">MLFLCLLFFVFRKRVEHFKPNSHFLLQKKLKMSTKSPSKLQEKTTPTFSLLPKVVNGGIAGIIGVSVVFPLDLVKTRLQNQIISPSGVKQYTSMLDCFKKTFAAEGYFGMYRGSAVNIFLVTPEKAIKLTANDMFRFYLTEKDGSLPIVRQMIAGGLAGACQIVITTPMELLKIQMQDQGRIASQAKAEDGAIKRLTALALTRQLYAERGILGLYKGIGATAARDVSFSVIYFPLFATLAELGIKEPIPGATPPFWWSFLSGCMAGSTAALFVNPFDVVKTRMQTITKGTGELHYNSILDCIMSTWKHEGVTAFFKGGACRMIVIAPLFGIAQTVYYLGIAERLFGL</sequence>
<feature type="chain" id="PRO_5036434286" description="Mitochondrial glutamate carrier 2" evidence="20">
    <location>
        <begin position="18"/>
        <end position="347"/>
    </location>
</feature>
<comment type="similarity">
    <text evidence="2 18">Belongs to the mitochondrial carrier (TC 2.A.29) family.</text>
</comment>
<dbReference type="InterPro" id="IPR023395">
    <property type="entry name" value="MCP_dom_sf"/>
</dbReference>
<dbReference type="PRINTS" id="PR00926">
    <property type="entry name" value="MITOCARRIER"/>
</dbReference>
<dbReference type="PANTHER" id="PTHR45678:SF5">
    <property type="entry name" value="AT03939P-RELATED"/>
    <property type="match status" value="1"/>
</dbReference>
<evidence type="ECO:0000313" key="21">
    <source>
        <dbReference type="EMBL" id="CAB3233404.1"/>
    </source>
</evidence>
<feature type="repeat" description="Solcar" evidence="17">
    <location>
        <begin position="253"/>
        <end position="342"/>
    </location>
</feature>
<feature type="repeat" description="Solcar" evidence="17">
    <location>
        <begin position="146"/>
        <end position="242"/>
    </location>
</feature>
<feature type="signal peptide" evidence="20">
    <location>
        <begin position="1"/>
        <end position="17"/>
    </location>
</feature>
<dbReference type="OrthoDB" id="2382881at2759"/>
<evidence type="ECO:0000256" key="6">
    <source>
        <dbReference type="ARBA" id="ARBA00022737"/>
    </source>
</evidence>
<dbReference type="SUPFAM" id="SSF103506">
    <property type="entry name" value="Mitochondrial carrier"/>
    <property type="match status" value="1"/>
</dbReference>
<keyword evidence="9 19" id="KW-1133">Transmembrane helix</keyword>
<keyword evidence="10" id="KW-0496">Mitochondrion</keyword>
<evidence type="ECO:0000256" key="15">
    <source>
        <dbReference type="ARBA" id="ARBA00076502"/>
    </source>
</evidence>
<evidence type="ECO:0000256" key="8">
    <source>
        <dbReference type="ARBA" id="ARBA00022847"/>
    </source>
</evidence>
<comment type="function">
    <text evidence="13">Responsible for the transport of glutamate from the cytosol into the mitochondrial matrix with the concomitant import of a proton (symport system).</text>
</comment>
<dbReference type="InterPro" id="IPR018108">
    <property type="entry name" value="MCP_transmembrane"/>
</dbReference>
<keyword evidence="8" id="KW-0769">Symport</keyword>
<dbReference type="EMBL" id="CADEBC010000479">
    <property type="protein sequence ID" value="CAB3233404.1"/>
    <property type="molecule type" value="Genomic_DNA"/>
</dbReference>
<evidence type="ECO:0000256" key="3">
    <source>
        <dbReference type="ARBA" id="ARBA00022448"/>
    </source>
</evidence>
<dbReference type="GO" id="GO:0015183">
    <property type="term" value="F:L-aspartate transmembrane transporter activity"/>
    <property type="evidence" value="ECO:0007669"/>
    <property type="project" value="TreeGrafter"/>
</dbReference>
<comment type="caution">
    <text evidence="22">The sequence shown here is derived from an EMBL/GenBank/DDBJ whole genome shotgun (WGS) entry which is preliminary data.</text>
</comment>
<evidence type="ECO:0000256" key="17">
    <source>
        <dbReference type="PROSITE-ProRule" id="PRU00282"/>
    </source>
</evidence>
<keyword evidence="5 17" id="KW-0812">Transmembrane</keyword>